<dbReference type="PANTHER" id="PTHR40733">
    <property type="entry name" value="ZINC-RIBBON RNA-BINDING PROTEIN INVOLVED IN TRANSLATION-RELATED"/>
    <property type="match status" value="1"/>
</dbReference>
<accession>A0ABY6HRM1</accession>
<feature type="domain" description="Small zinc finger protein HVO-2753-like zinc-binding pocket" evidence="1">
    <location>
        <begin position="8"/>
        <end position="53"/>
    </location>
</feature>
<keyword evidence="3" id="KW-1185">Reference proteome</keyword>
<dbReference type="Proteomes" id="UP001208689">
    <property type="component" value="Chromosome"/>
</dbReference>
<dbReference type="InterPro" id="IPR044720">
    <property type="entry name" value="HVO_2753-like"/>
</dbReference>
<dbReference type="Pfam" id="PF07754">
    <property type="entry name" value="HVO_2753_ZBP"/>
    <property type="match status" value="1"/>
</dbReference>
<dbReference type="InterPro" id="IPR011668">
    <property type="entry name" value="HVO_2753-like_ZBP"/>
</dbReference>
<dbReference type="EMBL" id="CP104013">
    <property type="protein sequence ID" value="UYP46071.1"/>
    <property type="molecule type" value="Genomic_DNA"/>
</dbReference>
<evidence type="ECO:0000313" key="3">
    <source>
        <dbReference type="Proteomes" id="UP001208689"/>
    </source>
</evidence>
<protein>
    <recommendedName>
        <fullName evidence="1">Small zinc finger protein HVO-2753-like zinc-binding pocket domain-containing protein</fullName>
    </recommendedName>
</protein>
<organism evidence="2 3">
    <name type="scientific">Candidatus Lokiarchaeum ossiferum</name>
    <dbReference type="NCBI Taxonomy" id="2951803"/>
    <lineage>
        <taxon>Archaea</taxon>
        <taxon>Promethearchaeati</taxon>
        <taxon>Promethearchaeota</taxon>
        <taxon>Promethearchaeia</taxon>
        <taxon>Promethearchaeales</taxon>
        <taxon>Promethearchaeaceae</taxon>
        <taxon>Candidatus Lokiarchaeum</taxon>
    </lineage>
</organism>
<dbReference type="NCBIfam" id="NF011481">
    <property type="entry name" value="PRK14890.1"/>
    <property type="match status" value="1"/>
</dbReference>
<reference evidence="2" key="1">
    <citation type="submission" date="2022-09" db="EMBL/GenBank/DDBJ databases">
        <title>Actin cytoskeleton and complex cell architecture in an #Asgard archaeon.</title>
        <authorList>
            <person name="Ponce Toledo R.I."/>
            <person name="Schleper C."/>
            <person name="Rodrigues Oliveira T."/>
            <person name="Wollweber F."/>
            <person name="Xu J."/>
            <person name="Rittmann S."/>
            <person name="Klingl A."/>
            <person name="Pilhofer M."/>
        </authorList>
    </citation>
    <scope>NUCLEOTIDE SEQUENCE</scope>
    <source>
        <strain evidence="2">B-35</strain>
    </source>
</reference>
<evidence type="ECO:0000313" key="2">
    <source>
        <dbReference type="EMBL" id="UYP46071.1"/>
    </source>
</evidence>
<sequence>MSYKQEECTACGNLVAPGENAVHFPCPKCGDVLLWRCERCRRFARSYTCPKCGFEGP</sequence>
<evidence type="ECO:0000259" key="1">
    <source>
        <dbReference type="Pfam" id="PF07754"/>
    </source>
</evidence>
<dbReference type="PANTHER" id="PTHR40733:SF1">
    <property type="entry name" value="SMALL ZINC FINGER PROTEIN HVO-2753-LIKE ZINC-BINDING POCKET DOMAIN-CONTAINING PROTEIN"/>
    <property type="match status" value="1"/>
</dbReference>
<name>A0ABY6HRM1_9ARCH</name>
<proteinExistence type="predicted"/>
<gene>
    <name evidence="2" type="ORF">NEF87_002356</name>
</gene>